<dbReference type="EMBL" id="PEWV01000036">
    <property type="protein sequence ID" value="PIU41758.1"/>
    <property type="molecule type" value="Genomic_DNA"/>
</dbReference>
<name>A0A2J0KTD8_9BACT</name>
<protein>
    <submittedName>
        <fullName evidence="2">Uncharacterized protein</fullName>
    </submittedName>
</protein>
<keyword evidence="1" id="KW-0472">Membrane</keyword>
<feature type="transmembrane region" description="Helical" evidence="1">
    <location>
        <begin position="86"/>
        <end position="114"/>
    </location>
</feature>
<dbReference type="AlphaFoldDB" id="A0A2J0KTD8"/>
<evidence type="ECO:0000256" key="1">
    <source>
        <dbReference type="SAM" id="Phobius"/>
    </source>
</evidence>
<comment type="caution">
    <text evidence="2">The sequence shown here is derived from an EMBL/GenBank/DDBJ whole genome shotgun (WGS) entry which is preliminary data.</text>
</comment>
<keyword evidence="1" id="KW-1133">Transmembrane helix</keyword>
<accession>A0A2J0KTD8</accession>
<feature type="transmembrane region" description="Helical" evidence="1">
    <location>
        <begin position="46"/>
        <end position="65"/>
    </location>
</feature>
<proteinExistence type="predicted"/>
<evidence type="ECO:0000313" key="3">
    <source>
        <dbReference type="Proteomes" id="UP000230052"/>
    </source>
</evidence>
<keyword evidence="1" id="KW-0812">Transmembrane</keyword>
<dbReference type="Proteomes" id="UP000230052">
    <property type="component" value="Unassembled WGS sequence"/>
</dbReference>
<reference evidence="2 3" key="1">
    <citation type="submission" date="2017-09" db="EMBL/GenBank/DDBJ databases">
        <title>Depth-based differentiation of microbial function through sediment-hosted aquifers and enrichment of novel symbionts in the deep terrestrial subsurface.</title>
        <authorList>
            <person name="Probst A.J."/>
            <person name="Ladd B."/>
            <person name="Jarett J.K."/>
            <person name="Geller-Mcgrath D.E."/>
            <person name="Sieber C.M."/>
            <person name="Emerson J.B."/>
            <person name="Anantharaman K."/>
            <person name="Thomas B.C."/>
            <person name="Malmstrom R."/>
            <person name="Stieglmeier M."/>
            <person name="Klingl A."/>
            <person name="Woyke T."/>
            <person name="Ryan C.M."/>
            <person name="Banfield J.F."/>
        </authorList>
    </citation>
    <scope>NUCLEOTIDE SEQUENCE [LARGE SCALE GENOMIC DNA]</scope>
    <source>
        <strain evidence="2">CG07_land_8_20_14_0_80_42_15</strain>
    </source>
</reference>
<organism evidence="2 3">
    <name type="scientific">Candidatus Aquitaenariimonas noxiae</name>
    <dbReference type="NCBI Taxonomy" id="1974741"/>
    <lineage>
        <taxon>Bacteria</taxon>
        <taxon>Pseudomonadati</taxon>
        <taxon>Candidatus Omnitrophota</taxon>
        <taxon>Candidatus Aquitaenariimonas</taxon>
    </lineage>
</organism>
<gene>
    <name evidence="2" type="ORF">COS99_03820</name>
</gene>
<evidence type="ECO:0000313" key="2">
    <source>
        <dbReference type="EMBL" id="PIU41758.1"/>
    </source>
</evidence>
<sequence>MMNAKPPISEKNITIISLAFLVDTFVYAAIMYFLKDSIKPSLTLEINNQLYLLCFIIGGSMIATIRPLREKIWEARKGSITSVSMFCATMMVMTMLAMGTVDAIGIGGLLIFFLTGNVKLPMILLALSFAGKLFYFPGAEEINNRKQQINFLS</sequence>
<feature type="transmembrane region" description="Helical" evidence="1">
    <location>
        <begin position="12"/>
        <end position="34"/>
    </location>
</feature>